<dbReference type="GO" id="GO:0004373">
    <property type="term" value="F:alpha-1,4-glucan glucosyltransferase (UDP-glucose donor) activity"/>
    <property type="evidence" value="ECO:0007669"/>
    <property type="project" value="InterPro"/>
</dbReference>
<gene>
    <name evidence="3" type="ORF">IPV69_11110</name>
</gene>
<name>A0A7M2X4P3_9BACT</name>
<protein>
    <submittedName>
        <fullName evidence="3">Glycosyltransferase</fullName>
    </submittedName>
</protein>
<evidence type="ECO:0000313" key="4">
    <source>
        <dbReference type="Proteomes" id="UP000593765"/>
    </source>
</evidence>
<evidence type="ECO:0000256" key="1">
    <source>
        <dbReference type="ARBA" id="ARBA00022676"/>
    </source>
</evidence>
<dbReference type="Gene3D" id="6.10.260.10">
    <property type="match status" value="1"/>
</dbReference>
<accession>A0A7M2X4P3</accession>
<organism evidence="3 4">
    <name type="scientific">Humisphaera borealis</name>
    <dbReference type="NCBI Taxonomy" id="2807512"/>
    <lineage>
        <taxon>Bacteria</taxon>
        <taxon>Pseudomonadati</taxon>
        <taxon>Planctomycetota</taxon>
        <taxon>Phycisphaerae</taxon>
        <taxon>Tepidisphaerales</taxon>
        <taxon>Tepidisphaeraceae</taxon>
        <taxon>Humisphaera</taxon>
    </lineage>
</organism>
<keyword evidence="1" id="KW-0328">Glycosyltransferase</keyword>
<evidence type="ECO:0000256" key="2">
    <source>
        <dbReference type="ARBA" id="ARBA00022679"/>
    </source>
</evidence>
<dbReference type="GO" id="GO:0005978">
    <property type="term" value="P:glycogen biosynthetic process"/>
    <property type="evidence" value="ECO:0007669"/>
    <property type="project" value="InterPro"/>
</dbReference>
<proteinExistence type="predicted"/>
<sequence length="605" mass="69839">MLFEVAWEVCWQLGGIYTVLRSKAQAMIDRWGDRYCLIGPYNPGTAAIEFEEQPAYGPIREVINKLRDLGVPCHFGRWLIPGRPRVILIDQRARYNQLHVDKYLMWEDHRISLPSDDGEVNDVTAFGFSVAEFFRVLTQVVKDRAILAHFHEWMGGVAVPRIAHLRLPVSTVFTTHATLLGRYLAGDNPFFYDHLPFLNPDQEAGKYNIYPRFAIERAAAHACTVFTTVSDVTAFEAEKLLGRTADVIVPNGINLHKFAAPHEFQHLHAQSKERIHDFVKGHFFPSYSFDLDRTLYVFTSGRYEYRNKGMDLFIEAMHRLNWRLKGIQDPPTVIGFVITRAPTRNINVRVLQNQSMYEDLRNTCQSIQREMGSRLLNCTAHGKLPAFGDLLKEDEQVRLKRAMHAWKTHQQPLIVTHDLADDANDPILNHLRHRHMFNAADDPVKMVFHPEFLSATNPVMSMDYDQFVRGCHMGIFPSYYEPWGYTPLECIALGVPTVTSDLSGFGSYVQKHVWAKERRDADRQGIHILQRRGKGFDEACDALVNHLFNFAQLNRRQRIEMRNRTERLSEQFDWSTLVNHYTEAHNMALQRIGAARQGHLDVRMV</sequence>
<dbReference type="Gene3D" id="3.40.50.2000">
    <property type="entry name" value="Glycogen Phosphorylase B"/>
    <property type="match status" value="2"/>
</dbReference>
<dbReference type="Proteomes" id="UP000593765">
    <property type="component" value="Chromosome"/>
</dbReference>
<reference evidence="3 4" key="1">
    <citation type="submission" date="2020-10" db="EMBL/GenBank/DDBJ databases">
        <title>Wide distribution of Phycisphaera-like planctomycetes from WD2101 soil group in peatlands and genome analysis of the first cultivated representative.</title>
        <authorList>
            <person name="Dedysh S.N."/>
            <person name="Beletsky A.V."/>
            <person name="Ivanova A."/>
            <person name="Kulichevskaya I.S."/>
            <person name="Suzina N.E."/>
            <person name="Philippov D.A."/>
            <person name="Rakitin A.L."/>
            <person name="Mardanov A.V."/>
            <person name="Ravin N.V."/>
        </authorList>
    </citation>
    <scope>NUCLEOTIDE SEQUENCE [LARGE SCALE GENOMIC DNA]</scope>
    <source>
        <strain evidence="3 4">M1803</strain>
    </source>
</reference>
<dbReference type="KEGG" id="hbs:IPV69_11110"/>
<keyword evidence="4" id="KW-1185">Reference proteome</keyword>
<dbReference type="GO" id="GO:0005737">
    <property type="term" value="C:cytoplasm"/>
    <property type="evidence" value="ECO:0007669"/>
    <property type="project" value="TreeGrafter"/>
</dbReference>
<dbReference type="InterPro" id="IPR008631">
    <property type="entry name" value="Glycogen_synth"/>
</dbReference>
<dbReference type="EMBL" id="CP063458">
    <property type="protein sequence ID" value="QOV92402.1"/>
    <property type="molecule type" value="Genomic_DNA"/>
</dbReference>
<dbReference type="SUPFAM" id="SSF53756">
    <property type="entry name" value="UDP-Glycosyltransferase/glycogen phosphorylase"/>
    <property type="match status" value="2"/>
</dbReference>
<dbReference type="Pfam" id="PF05693">
    <property type="entry name" value="Glycogen_syn"/>
    <property type="match status" value="1"/>
</dbReference>
<evidence type="ECO:0000313" key="3">
    <source>
        <dbReference type="EMBL" id="QOV92402.1"/>
    </source>
</evidence>
<keyword evidence="2" id="KW-0808">Transferase</keyword>
<dbReference type="PANTHER" id="PTHR10176">
    <property type="entry name" value="GLYCOGEN SYNTHASE"/>
    <property type="match status" value="1"/>
</dbReference>
<dbReference type="AlphaFoldDB" id="A0A7M2X4P3"/>
<dbReference type="PANTHER" id="PTHR10176:SF3">
    <property type="entry name" value="GLYCOGEN [STARCH] SYNTHASE"/>
    <property type="match status" value="1"/>
</dbReference>